<feature type="non-terminal residue" evidence="4">
    <location>
        <position position="124"/>
    </location>
</feature>
<comment type="subcellular location">
    <subcellularLocation>
        <location evidence="1">Endomembrane system</location>
        <topology evidence="1">Peripheral membrane protein</topology>
    </subcellularLocation>
</comment>
<evidence type="ECO:0000313" key="4">
    <source>
        <dbReference type="RefSeq" id="XP_014680540.1"/>
    </source>
</evidence>
<name>A0ABM1F7W9_PRICU</name>
<dbReference type="InterPro" id="IPR022284">
    <property type="entry name" value="GPAT/DHAPAT"/>
</dbReference>
<dbReference type="PANTHER" id="PTHR12563:SF17">
    <property type="entry name" value="DIHYDROXYACETONE PHOSPHATE ACYLTRANSFERASE"/>
    <property type="match status" value="1"/>
</dbReference>
<dbReference type="SMART" id="SM00563">
    <property type="entry name" value="PlsC"/>
    <property type="match status" value="1"/>
</dbReference>
<dbReference type="Pfam" id="PF01553">
    <property type="entry name" value="Acyltransferase"/>
    <property type="match status" value="1"/>
</dbReference>
<reference evidence="4" key="1">
    <citation type="submission" date="2025-08" db="UniProtKB">
        <authorList>
            <consortium name="RefSeq"/>
        </authorList>
    </citation>
    <scope>IDENTIFICATION</scope>
</reference>
<evidence type="ECO:0000313" key="3">
    <source>
        <dbReference type="Proteomes" id="UP000695022"/>
    </source>
</evidence>
<evidence type="ECO:0000256" key="1">
    <source>
        <dbReference type="ARBA" id="ARBA00004184"/>
    </source>
</evidence>
<evidence type="ECO:0000259" key="2">
    <source>
        <dbReference type="SMART" id="SM00563"/>
    </source>
</evidence>
<dbReference type="InterPro" id="IPR002123">
    <property type="entry name" value="Plipid/glycerol_acylTrfase"/>
</dbReference>
<dbReference type="PANTHER" id="PTHR12563">
    <property type="entry name" value="GLYCEROL-3-PHOSPHATE ACYLTRANSFERASE"/>
    <property type="match status" value="1"/>
</dbReference>
<organism evidence="3 4">
    <name type="scientific">Priapulus caudatus</name>
    <name type="common">Priapulid worm</name>
    <dbReference type="NCBI Taxonomy" id="37621"/>
    <lineage>
        <taxon>Eukaryota</taxon>
        <taxon>Metazoa</taxon>
        <taxon>Ecdysozoa</taxon>
        <taxon>Scalidophora</taxon>
        <taxon>Priapulida</taxon>
        <taxon>Priapulimorpha</taxon>
        <taxon>Priapulimorphida</taxon>
        <taxon>Priapulidae</taxon>
        <taxon>Priapulus</taxon>
    </lineage>
</organism>
<sequence>LLLSYVIYTENLAIPYIAAGNNLNLPVIGRILRGGGAFFIRRSFKDNPLYGAVIRAYVEQLISLGVPMEYFIEGGRSRTGRLLKPKLGMLDMTVDAYMKTQSRPLAFIPVYIGYEKLIEGRSYI</sequence>
<dbReference type="SUPFAM" id="SSF69593">
    <property type="entry name" value="Glycerol-3-phosphate (1)-acyltransferase"/>
    <property type="match status" value="1"/>
</dbReference>
<accession>A0ABM1F7W9</accession>
<dbReference type="RefSeq" id="XP_014680540.1">
    <property type="nucleotide sequence ID" value="XM_014825054.1"/>
</dbReference>
<protein>
    <submittedName>
        <fullName evidence="4">Glycerol-3-phosphate acyltransferase-like</fullName>
    </submittedName>
</protein>
<dbReference type="GeneID" id="106820546"/>
<feature type="domain" description="Phospholipid/glycerol acyltransferase" evidence="2">
    <location>
        <begin position="1"/>
        <end position="115"/>
    </location>
</feature>
<feature type="non-terminal residue" evidence="4">
    <location>
        <position position="1"/>
    </location>
</feature>
<gene>
    <name evidence="4" type="primary">LOC106820546</name>
</gene>
<proteinExistence type="predicted"/>
<dbReference type="Proteomes" id="UP000695022">
    <property type="component" value="Unplaced"/>
</dbReference>
<keyword evidence="3" id="KW-1185">Reference proteome</keyword>